<protein>
    <submittedName>
        <fullName evidence="6">Crp/Fnr family transcriptional regulator</fullName>
    </submittedName>
</protein>
<feature type="domain" description="HTH crp-type" evidence="5">
    <location>
        <begin position="148"/>
        <end position="213"/>
    </location>
</feature>
<evidence type="ECO:0000259" key="5">
    <source>
        <dbReference type="PROSITE" id="PS51063"/>
    </source>
</evidence>
<dbReference type="EMBL" id="JBBPCC010000019">
    <property type="protein sequence ID" value="MEK8131232.1"/>
    <property type="molecule type" value="Genomic_DNA"/>
</dbReference>
<dbReference type="InterPro" id="IPR012318">
    <property type="entry name" value="HTH_CRP"/>
</dbReference>
<keyword evidence="7" id="KW-1185">Reference proteome</keyword>
<organism evidence="6 7">
    <name type="scientific">Paenibacillus filicis</name>
    <dbReference type="NCBI Taxonomy" id="669464"/>
    <lineage>
        <taxon>Bacteria</taxon>
        <taxon>Bacillati</taxon>
        <taxon>Bacillota</taxon>
        <taxon>Bacilli</taxon>
        <taxon>Bacillales</taxon>
        <taxon>Paenibacillaceae</taxon>
        <taxon>Paenibacillus</taxon>
    </lineage>
</organism>
<name>A0ABU9DSS7_9BACL</name>
<keyword evidence="4" id="KW-0804">Transcription</keyword>
<dbReference type="Pfam" id="PF00027">
    <property type="entry name" value="cNMP_binding"/>
    <property type="match status" value="1"/>
</dbReference>
<dbReference type="InterPro" id="IPR050397">
    <property type="entry name" value="Env_Response_Regulators"/>
</dbReference>
<dbReference type="InterPro" id="IPR018490">
    <property type="entry name" value="cNMP-bd_dom_sf"/>
</dbReference>
<proteinExistence type="predicted"/>
<dbReference type="InterPro" id="IPR014710">
    <property type="entry name" value="RmlC-like_jellyroll"/>
</dbReference>
<dbReference type="InterPro" id="IPR036388">
    <property type="entry name" value="WH-like_DNA-bd_sf"/>
</dbReference>
<keyword evidence="2" id="KW-0238">DNA-binding</keyword>
<dbReference type="InterPro" id="IPR036390">
    <property type="entry name" value="WH_DNA-bd_sf"/>
</dbReference>
<dbReference type="PROSITE" id="PS51063">
    <property type="entry name" value="HTH_CRP_2"/>
    <property type="match status" value="1"/>
</dbReference>
<evidence type="ECO:0000256" key="2">
    <source>
        <dbReference type="ARBA" id="ARBA00023125"/>
    </source>
</evidence>
<gene>
    <name evidence="6" type="ORF">WMW72_25320</name>
</gene>
<evidence type="ECO:0000313" key="6">
    <source>
        <dbReference type="EMBL" id="MEK8131232.1"/>
    </source>
</evidence>
<evidence type="ECO:0000256" key="4">
    <source>
        <dbReference type="ARBA" id="ARBA00023163"/>
    </source>
</evidence>
<dbReference type="Pfam" id="PF13545">
    <property type="entry name" value="HTH_Crp_2"/>
    <property type="match status" value="1"/>
</dbReference>
<keyword evidence="1" id="KW-0805">Transcription regulation</keyword>
<accession>A0ABU9DSS7</accession>
<dbReference type="Gene3D" id="2.60.120.10">
    <property type="entry name" value="Jelly Rolls"/>
    <property type="match status" value="1"/>
</dbReference>
<reference evidence="6 7" key="1">
    <citation type="submission" date="2024-04" db="EMBL/GenBank/DDBJ databases">
        <title>draft genome sequnece of Paenibacillus filicis.</title>
        <authorList>
            <person name="Kim D.-U."/>
        </authorList>
    </citation>
    <scope>NUCLEOTIDE SEQUENCE [LARGE SCALE GENOMIC DNA]</scope>
    <source>
        <strain evidence="6 7">KACC14197</strain>
    </source>
</reference>
<dbReference type="Gene3D" id="1.10.10.10">
    <property type="entry name" value="Winged helix-like DNA-binding domain superfamily/Winged helix DNA-binding domain"/>
    <property type="match status" value="1"/>
</dbReference>
<evidence type="ECO:0000313" key="7">
    <source>
        <dbReference type="Proteomes" id="UP001469365"/>
    </source>
</evidence>
<dbReference type="SMART" id="SM00419">
    <property type="entry name" value="HTH_CRP"/>
    <property type="match status" value="1"/>
</dbReference>
<dbReference type="InterPro" id="IPR000595">
    <property type="entry name" value="cNMP-bd_dom"/>
</dbReference>
<dbReference type="SUPFAM" id="SSF51206">
    <property type="entry name" value="cAMP-binding domain-like"/>
    <property type="match status" value="1"/>
</dbReference>
<dbReference type="CDD" id="cd00092">
    <property type="entry name" value="HTH_CRP"/>
    <property type="match status" value="1"/>
</dbReference>
<dbReference type="PANTHER" id="PTHR24567:SF74">
    <property type="entry name" value="HTH-TYPE TRANSCRIPTIONAL REGULATOR ARCR"/>
    <property type="match status" value="1"/>
</dbReference>
<evidence type="ECO:0000256" key="3">
    <source>
        <dbReference type="ARBA" id="ARBA00023159"/>
    </source>
</evidence>
<dbReference type="Proteomes" id="UP001469365">
    <property type="component" value="Unassembled WGS sequence"/>
</dbReference>
<dbReference type="CDD" id="cd00038">
    <property type="entry name" value="CAP_ED"/>
    <property type="match status" value="1"/>
</dbReference>
<dbReference type="PANTHER" id="PTHR24567">
    <property type="entry name" value="CRP FAMILY TRANSCRIPTIONAL REGULATORY PROTEIN"/>
    <property type="match status" value="1"/>
</dbReference>
<dbReference type="SUPFAM" id="SSF46785">
    <property type="entry name" value="Winged helix' DNA-binding domain"/>
    <property type="match status" value="1"/>
</dbReference>
<evidence type="ECO:0000256" key="1">
    <source>
        <dbReference type="ARBA" id="ARBA00023015"/>
    </source>
</evidence>
<keyword evidence="3" id="KW-0010">Activator</keyword>
<dbReference type="RefSeq" id="WP_341418360.1">
    <property type="nucleotide sequence ID" value="NZ_JBBPCC010000019.1"/>
</dbReference>
<sequence>MKAAHIERIVSIFPCFATVSAEAWSHPDISVVHAPAAYAIHEGEMLQHAVFLLDGCVRVYKVGESGREATLYRVRSGECCVMMMSSILGEAPYEASASLETSGEALLLPVDVYRRWMDLYPPLRRLIYGMFTQRMVDVSKVLDTVLFKRVDQRIAELLLERSDARPGMLHITHETIAFELGSAREVVSRTLKEFERQGWLRVGRGRIDLLDVTALRDICSAVM</sequence>
<comment type="caution">
    <text evidence="6">The sequence shown here is derived from an EMBL/GenBank/DDBJ whole genome shotgun (WGS) entry which is preliminary data.</text>
</comment>